<dbReference type="PANTHER" id="PTHR43691:SF11">
    <property type="entry name" value="FI09636P-RELATED"/>
    <property type="match status" value="1"/>
</dbReference>
<dbReference type="eggNOG" id="arCOG01324">
    <property type="taxonomic scope" value="Archaea"/>
</dbReference>
<organism evidence="2 3">
    <name type="scientific">Pyrobaculum islandicum (strain DSM 4184 / JCM 9189 / GEO3)</name>
    <dbReference type="NCBI Taxonomy" id="384616"/>
    <lineage>
        <taxon>Archaea</taxon>
        <taxon>Thermoproteota</taxon>
        <taxon>Thermoprotei</taxon>
        <taxon>Thermoproteales</taxon>
        <taxon>Thermoproteaceae</taxon>
        <taxon>Pyrobaculum</taxon>
    </lineage>
</organism>
<proteinExistence type="predicted"/>
<dbReference type="Pfam" id="PF01048">
    <property type="entry name" value="PNP_UDP_1"/>
    <property type="match status" value="1"/>
</dbReference>
<sequence>MPYHIWAKPGEIAPVVIGVGDPARAKLFASLMEESQLVNENRYLVYTGNVRGRAVSIVAHGIGGPSVAIALEELKMLGMEVFVRIGTAGSFGDLKIGDVLIAAAAAAPVGGLLNAYFPGYSPPLSADPYLTVKLAQALNAPIGYVVSSDAFYAEDPQFVEFWQRRGALAVEMECATAMALGWLRGFKVGCVLVISNIVGRHEVIDLRGRFIEVFRRVIETIT</sequence>
<evidence type="ECO:0000259" key="1">
    <source>
        <dbReference type="Pfam" id="PF01048"/>
    </source>
</evidence>
<dbReference type="GO" id="GO:0003824">
    <property type="term" value="F:catalytic activity"/>
    <property type="evidence" value="ECO:0007669"/>
    <property type="project" value="InterPro"/>
</dbReference>
<dbReference type="HOGENOM" id="CLU_068457_0_1_2"/>
<accession>A1RUU4</accession>
<dbReference type="Proteomes" id="UP000002595">
    <property type="component" value="Chromosome"/>
</dbReference>
<dbReference type="PANTHER" id="PTHR43691">
    <property type="entry name" value="URIDINE PHOSPHORYLASE"/>
    <property type="match status" value="1"/>
</dbReference>
<name>A1RUU4_PYRIL</name>
<dbReference type="RefSeq" id="WP_011763301.1">
    <property type="nucleotide sequence ID" value="NC_008701.1"/>
</dbReference>
<dbReference type="GO" id="GO:0005829">
    <property type="term" value="C:cytosol"/>
    <property type="evidence" value="ECO:0007669"/>
    <property type="project" value="TreeGrafter"/>
</dbReference>
<dbReference type="KEGG" id="pis:Pisl_1572"/>
<protein>
    <submittedName>
        <fullName evidence="2">Purine-liker phosphorylase, family 1</fullName>
    </submittedName>
</protein>
<dbReference type="STRING" id="384616.Pisl_1572"/>
<dbReference type="InterPro" id="IPR000845">
    <property type="entry name" value="Nucleoside_phosphorylase_d"/>
</dbReference>
<dbReference type="Gene3D" id="3.40.50.1580">
    <property type="entry name" value="Nucleoside phosphorylase domain"/>
    <property type="match status" value="1"/>
</dbReference>
<dbReference type="EMBL" id="CP000504">
    <property type="protein sequence ID" value="ABL88726.1"/>
    <property type="molecule type" value="Genomic_DNA"/>
</dbReference>
<feature type="domain" description="Nucleoside phosphorylase" evidence="1">
    <location>
        <begin position="15"/>
        <end position="215"/>
    </location>
</feature>
<dbReference type="OrthoDB" id="372263at2157"/>
<dbReference type="GO" id="GO:0009116">
    <property type="term" value="P:nucleoside metabolic process"/>
    <property type="evidence" value="ECO:0007669"/>
    <property type="project" value="InterPro"/>
</dbReference>
<dbReference type="InterPro" id="IPR035994">
    <property type="entry name" value="Nucleoside_phosphorylase_sf"/>
</dbReference>
<dbReference type="GeneID" id="4616676"/>
<keyword evidence="3" id="KW-1185">Reference proteome</keyword>
<evidence type="ECO:0000313" key="3">
    <source>
        <dbReference type="Proteomes" id="UP000002595"/>
    </source>
</evidence>
<gene>
    <name evidence="2" type="ordered locus">Pisl_1572</name>
</gene>
<dbReference type="AlphaFoldDB" id="A1RUU4"/>
<dbReference type="SUPFAM" id="SSF53167">
    <property type="entry name" value="Purine and uridine phosphorylases"/>
    <property type="match status" value="1"/>
</dbReference>
<evidence type="ECO:0000313" key="2">
    <source>
        <dbReference type="EMBL" id="ABL88726.1"/>
    </source>
</evidence>
<reference evidence="2" key="1">
    <citation type="submission" date="2006-12" db="EMBL/GenBank/DDBJ databases">
        <title>Complete sequence of Pyrobaculum islandicum DSM 4184.</title>
        <authorList>
            <person name="Copeland A."/>
            <person name="Lucas S."/>
            <person name="Lapidus A."/>
            <person name="Barry K."/>
            <person name="Detter J.C."/>
            <person name="Glavina del Rio T."/>
            <person name="Dalin E."/>
            <person name="Tice H."/>
            <person name="Pitluck S."/>
            <person name="Meincke L."/>
            <person name="Brettin T."/>
            <person name="Bruce D."/>
            <person name="Han C."/>
            <person name="Tapia R."/>
            <person name="Gilna P."/>
            <person name="Schmutz J."/>
            <person name="Larimer F."/>
            <person name="Land M."/>
            <person name="Hauser L."/>
            <person name="Kyrpides N."/>
            <person name="Mikhailova N."/>
            <person name="Cozen A.E."/>
            <person name="Fitz-Gibbon S.T."/>
            <person name="House C.H."/>
            <person name="Saltikov C."/>
            <person name="Lowe T."/>
            <person name="Richardson P."/>
        </authorList>
    </citation>
    <scope>NUCLEOTIDE SEQUENCE [LARGE SCALE GENOMIC DNA]</scope>
    <source>
        <strain evidence="2">DSM 4184</strain>
    </source>
</reference>